<keyword evidence="2" id="KW-1185">Reference proteome</keyword>
<evidence type="ECO:0000313" key="2">
    <source>
        <dbReference type="Proteomes" id="UP000515123"/>
    </source>
</evidence>
<evidence type="ECO:0000256" key="1">
    <source>
        <dbReference type="SAM" id="MobiDB-lite"/>
    </source>
</evidence>
<dbReference type="PANTHER" id="PTHR33699:SF3">
    <property type="entry name" value="OS06G0347300 PROTEIN"/>
    <property type="match status" value="1"/>
</dbReference>
<feature type="region of interest" description="Disordered" evidence="1">
    <location>
        <begin position="1"/>
        <end position="23"/>
    </location>
</feature>
<name>A0A6P5EE51_ANACO</name>
<dbReference type="RefSeq" id="XP_020081646.1">
    <property type="nucleotide sequence ID" value="XM_020226057.1"/>
</dbReference>
<gene>
    <name evidence="3" type="primary">LOC109705322</name>
</gene>
<organism evidence="2 3">
    <name type="scientific">Ananas comosus</name>
    <name type="common">Pineapple</name>
    <name type="synonym">Ananas ananas</name>
    <dbReference type="NCBI Taxonomy" id="4615"/>
    <lineage>
        <taxon>Eukaryota</taxon>
        <taxon>Viridiplantae</taxon>
        <taxon>Streptophyta</taxon>
        <taxon>Embryophyta</taxon>
        <taxon>Tracheophyta</taxon>
        <taxon>Spermatophyta</taxon>
        <taxon>Magnoliopsida</taxon>
        <taxon>Liliopsida</taxon>
        <taxon>Poales</taxon>
        <taxon>Bromeliaceae</taxon>
        <taxon>Bromelioideae</taxon>
        <taxon>Ananas</taxon>
    </lineage>
</organism>
<reference evidence="2" key="1">
    <citation type="journal article" date="2015" name="Nat. Genet.">
        <title>The pineapple genome and the evolution of CAM photosynthesis.</title>
        <authorList>
            <person name="Ming R."/>
            <person name="VanBuren R."/>
            <person name="Wai C.M."/>
            <person name="Tang H."/>
            <person name="Schatz M.C."/>
            <person name="Bowers J.E."/>
            <person name="Lyons E."/>
            <person name="Wang M.L."/>
            <person name="Chen J."/>
            <person name="Biggers E."/>
            <person name="Zhang J."/>
            <person name="Huang L."/>
            <person name="Zhang L."/>
            <person name="Miao W."/>
            <person name="Zhang J."/>
            <person name="Ye Z."/>
            <person name="Miao C."/>
            <person name="Lin Z."/>
            <person name="Wang H."/>
            <person name="Zhou H."/>
            <person name="Yim W.C."/>
            <person name="Priest H.D."/>
            <person name="Zheng C."/>
            <person name="Woodhouse M."/>
            <person name="Edger P.P."/>
            <person name="Guyot R."/>
            <person name="Guo H.B."/>
            <person name="Guo H."/>
            <person name="Zheng G."/>
            <person name="Singh R."/>
            <person name="Sharma A."/>
            <person name="Min X."/>
            <person name="Zheng Y."/>
            <person name="Lee H."/>
            <person name="Gurtowski J."/>
            <person name="Sedlazeck F.J."/>
            <person name="Harkess A."/>
            <person name="McKain M.R."/>
            <person name="Liao Z."/>
            <person name="Fang J."/>
            <person name="Liu J."/>
            <person name="Zhang X."/>
            <person name="Zhang Q."/>
            <person name="Hu W."/>
            <person name="Qin Y."/>
            <person name="Wang K."/>
            <person name="Chen L.Y."/>
            <person name="Shirley N."/>
            <person name="Lin Y.R."/>
            <person name="Liu L.Y."/>
            <person name="Hernandez A.G."/>
            <person name="Wright C.L."/>
            <person name="Bulone V."/>
            <person name="Tuskan G.A."/>
            <person name="Heath K."/>
            <person name="Zee F."/>
            <person name="Moore P.H."/>
            <person name="Sunkar R."/>
            <person name="Leebens-Mack J.H."/>
            <person name="Mockler T."/>
            <person name="Bennetzen J.L."/>
            <person name="Freeling M."/>
            <person name="Sankoff D."/>
            <person name="Paterson A.H."/>
            <person name="Zhu X."/>
            <person name="Yang X."/>
            <person name="Smith J.A."/>
            <person name="Cushman J.C."/>
            <person name="Paull R.E."/>
            <person name="Yu Q."/>
        </authorList>
    </citation>
    <scope>NUCLEOTIDE SEQUENCE [LARGE SCALE GENOMIC DNA]</scope>
    <source>
        <strain evidence="2">cv. F153</strain>
    </source>
</reference>
<accession>A0A6P5EE51</accession>
<evidence type="ECO:0000313" key="3">
    <source>
        <dbReference type="RefSeq" id="XP_020081646.1"/>
    </source>
</evidence>
<dbReference type="AlphaFoldDB" id="A0A6P5EE51"/>
<dbReference type="OrthoDB" id="755325at2759"/>
<proteinExistence type="predicted"/>
<dbReference type="GeneID" id="109705322"/>
<dbReference type="PANTHER" id="PTHR33699">
    <property type="entry name" value="EXPRESSED PROTEIN"/>
    <property type="match status" value="1"/>
</dbReference>
<reference evidence="3" key="2">
    <citation type="submission" date="2025-08" db="UniProtKB">
        <authorList>
            <consortium name="RefSeq"/>
        </authorList>
    </citation>
    <scope>IDENTIFICATION</scope>
    <source>
        <tissue evidence="3">Leaf</tissue>
    </source>
</reference>
<protein>
    <submittedName>
        <fullName evidence="3">Uncharacterized protein LOC109705322 isoform X1</fullName>
    </submittedName>
</protein>
<dbReference type="Proteomes" id="UP000515123">
    <property type="component" value="Unplaced"/>
</dbReference>
<sequence length="184" mass="20924">MEETMMRRRQVSSSGNNNNNNNIPAFGDWDDCDDLPITQYFESAAQAGLLRGRSFQEPPAAAGHAFNLSAEPVCPTYRQHRRRCRPNDDHPRKQVRRSGVVEREYVQCGVKEQQQRKQQLQGKVVVAQNIVVAAGPSPRKPPRAPKAVDEDLYKIPPEFLYEKPRRKKLLRNLWSGCLGLNCVA</sequence>